<dbReference type="SUPFAM" id="SSF49899">
    <property type="entry name" value="Concanavalin A-like lectins/glucanases"/>
    <property type="match status" value="1"/>
</dbReference>
<gene>
    <name evidence="2" type="ORF">GCM10022226_50450</name>
</gene>
<dbReference type="EMBL" id="BAAAZR010000019">
    <property type="protein sequence ID" value="GAA3823794.1"/>
    <property type="molecule type" value="Genomic_DNA"/>
</dbReference>
<dbReference type="RefSeq" id="WP_344944977.1">
    <property type="nucleotide sequence ID" value="NZ_BAAAZR010000019.1"/>
</dbReference>
<comment type="caution">
    <text evidence="2">The sequence shown here is derived from an EMBL/GenBank/DDBJ whole genome shotgun (WGS) entry which is preliminary data.</text>
</comment>
<name>A0ABP7IQ77_9ACTN</name>
<dbReference type="Proteomes" id="UP001500888">
    <property type="component" value="Unassembled WGS sequence"/>
</dbReference>
<evidence type="ECO:0000256" key="1">
    <source>
        <dbReference type="SAM" id="MobiDB-lite"/>
    </source>
</evidence>
<proteinExistence type="predicted"/>
<keyword evidence="3" id="KW-1185">Reference proteome</keyword>
<reference evidence="3" key="1">
    <citation type="journal article" date="2019" name="Int. J. Syst. Evol. Microbiol.">
        <title>The Global Catalogue of Microorganisms (GCM) 10K type strain sequencing project: providing services to taxonomists for standard genome sequencing and annotation.</title>
        <authorList>
            <consortium name="The Broad Institute Genomics Platform"/>
            <consortium name="The Broad Institute Genome Sequencing Center for Infectious Disease"/>
            <person name="Wu L."/>
            <person name="Ma J."/>
        </authorList>
    </citation>
    <scope>NUCLEOTIDE SEQUENCE [LARGE SCALE GENOMIC DNA]</scope>
    <source>
        <strain evidence="3">JCM 16908</strain>
    </source>
</reference>
<evidence type="ECO:0000313" key="2">
    <source>
        <dbReference type="EMBL" id="GAA3823794.1"/>
    </source>
</evidence>
<evidence type="ECO:0008006" key="4">
    <source>
        <dbReference type="Google" id="ProtNLM"/>
    </source>
</evidence>
<dbReference type="InterPro" id="IPR013320">
    <property type="entry name" value="ConA-like_dom_sf"/>
</dbReference>
<sequence length="350" mass="37494">MTGRHIYAGHPVTAHVPPRRPSPSRRLRVAVLAMLLCGSFAVAPGAAAQTISTPDSSLSGPSMREVFPSLRRNLVAYYDFEHPSAANAAREEDQGHSGTTIDLVNGGAAMRVRDGAHPGSTSSLRTGQVDPAVAGNDDWKAGTYSGTGTTTLRAFGQARQITIMGWFKMTGQNPALNSGTPDPDDRYGAIGLAGVLSGDSQGHDVRALLEVINVSGELRVVALGRRVDGGRSQTFAAGEAWQSVLPPGEWVFLAATFDYDDGTMKLYRNGRPLDGFSTVPEDPWGVAGPPEPDLTSATDPRGIKIGGSYPQNTEERNACDCRHDDLMFLDRAATGREILHQYRWATGRHR</sequence>
<protein>
    <recommendedName>
        <fullName evidence="4">LamG domain-containing protein</fullName>
    </recommendedName>
</protein>
<accession>A0ABP7IQ77</accession>
<organism evidence="2 3">
    <name type="scientific">Sphaerisporangium flaviroseum</name>
    <dbReference type="NCBI Taxonomy" id="509199"/>
    <lineage>
        <taxon>Bacteria</taxon>
        <taxon>Bacillati</taxon>
        <taxon>Actinomycetota</taxon>
        <taxon>Actinomycetes</taxon>
        <taxon>Streptosporangiales</taxon>
        <taxon>Streptosporangiaceae</taxon>
        <taxon>Sphaerisporangium</taxon>
    </lineage>
</organism>
<feature type="region of interest" description="Disordered" evidence="1">
    <location>
        <begin position="290"/>
        <end position="315"/>
    </location>
</feature>
<dbReference type="Gene3D" id="2.60.120.200">
    <property type="match status" value="1"/>
</dbReference>
<evidence type="ECO:0000313" key="3">
    <source>
        <dbReference type="Proteomes" id="UP001500888"/>
    </source>
</evidence>
<feature type="region of interest" description="Disordered" evidence="1">
    <location>
        <begin position="1"/>
        <end position="23"/>
    </location>
</feature>